<sequence length="119" mass="12837">MSSPSLGVQPTEEGTGLAFCSSPNQGEFGVLRFGFLAVEMSGSSGQSASLLSGRSVAGTRPLPLDFPCLDLGNLAVFQPSYFFRVAWQLGTERVLQLNDERTETPDGHRREVNASNTHF</sequence>
<evidence type="ECO:0000313" key="2">
    <source>
        <dbReference type="EMBL" id="KAG5443019.1"/>
    </source>
</evidence>
<feature type="compositionally biased region" description="Basic and acidic residues" evidence="1">
    <location>
        <begin position="99"/>
        <end position="112"/>
    </location>
</feature>
<dbReference type="EMBL" id="NIRI02000056">
    <property type="protein sequence ID" value="KAG5443019.1"/>
    <property type="molecule type" value="Genomic_DNA"/>
</dbReference>
<dbReference type="InParanoid" id="A0A3R7H499"/>
<evidence type="ECO:0000313" key="3">
    <source>
        <dbReference type="Proteomes" id="UP000286415"/>
    </source>
</evidence>
<organism evidence="2 3">
    <name type="scientific">Clonorchis sinensis</name>
    <name type="common">Chinese liver fluke</name>
    <dbReference type="NCBI Taxonomy" id="79923"/>
    <lineage>
        <taxon>Eukaryota</taxon>
        <taxon>Metazoa</taxon>
        <taxon>Spiralia</taxon>
        <taxon>Lophotrochozoa</taxon>
        <taxon>Platyhelminthes</taxon>
        <taxon>Trematoda</taxon>
        <taxon>Digenea</taxon>
        <taxon>Opisthorchiida</taxon>
        <taxon>Opisthorchiata</taxon>
        <taxon>Opisthorchiidae</taxon>
        <taxon>Clonorchis</taxon>
    </lineage>
</organism>
<reference evidence="2 3" key="2">
    <citation type="journal article" date="2021" name="Genomics">
        <title>High-quality reference genome for Clonorchis sinensis.</title>
        <authorList>
            <person name="Young N.D."/>
            <person name="Stroehlein A.J."/>
            <person name="Kinkar L."/>
            <person name="Wang T."/>
            <person name="Sohn W.M."/>
            <person name="Chang B.C.H."/>
            <person name="Kaur P."/>
            <person name="Weisz D."/>
            <person name="Dudchenko O."/>
            <person name="Aiden E.L."/>
            <person name="Korhonen P.K."/>
            <person name="Gasser R.B."/>
        </authorList>
    </citation>
    <scope>NUCLEOTIDE SEQUENCE [LARGE SCALE GENOMIC DNA]</scope>
    <source>
        <strain evidence="2">Cs-k2</strain>
    </source>
</reference>
<evidence type="ECO:0000256" key="1">
    <source>
        <dbReference type="SAM" id="MobiDB-lite"/>
    </source>
</evidence>
<proteinExistence type="predicted"/>
<protein>
    <submittedName>
        <fullName evidence="2">Uncharacterized protein</fullName>
    </submittedName>
</protein>
<accession>A0A3R7H499</accession>
<dbReference type="AlphaFoldDB" id="A0A3R7H499"/>
<gene>
    <name evidence="2" type="ORF">CSKR_113263</name>
</gene>
<comment type="caution">
    <text evidence="2">The sequence shown here is derived from an EMBL/GenBank/DDBJ whole genome shotgun (WGS) entry which is preliminary data.</text>
</comment>
<name>A0A3R7H499_CLOSI</name>
<reference evidence="2 3" key="1">
    <citation type="journal article" date="2018" name="Biotechnol. Adv.">
        <title>Improved genomic resources and new bioinformatic workflow for the carcinogenic parasite Clonorchis sinensis: Biotechnological implications.</title>
        <authorList>
            <person name="Wang D."/>
            <person name="Korhonen P.K."/>
            <person name="Gasser R.B."/>
            <person name="Young N.D."/>
        </authorList>
    </citation>
    <scope>NUCLEOTIDE SEQUENCE [LARGE SCALE GENOMIC DNA]</scope>
    <source>
        <strain evidence="2">Cs-k2</strain>
    </source>
</reference>
<dbReference type="Proteomes" id="UP000286415">
    <property type="component" value="Unassembled WGS sequence"/>
</dbReference>
<keyword evidence="3" id="KW-1185">Reference proteome</keyword>
<feature type="region of interest" description="Disordered" evidence="1">
    <location>
        <begin position="99"/>
        <end position="119"/>
    </location>
</feature>